<feature type="domain" description="AB hydrolase-1" evidence="1">
    <location>
        <begin position="42"/>
        <end position="264"/>
    </location>
</feature>
<reference evidence="3" key="1">
    <citation type="submission" date="2016-04" db="EMBL/GenBank/DDBJ databases">
        <authorList>
            <person name="Strapagiel D."/>
            <person name="Borowka P."/>
            <person name="Marciniak B."/>
            <person name="Bakula Z."/>
            <person name="Van Ingen J."/>
            <person name="Safianowska A."/>
            <person name="Dziadek J."/>
            <person name="Jagielski T."/>
        </authorList>
    </citation>
    <scope>NUCLEOTIDE SEQUENCE [LARGE SCALE GENOMIC DNA]</scope>
    <source>
        <strain evidence="3">1010001458</strain>
    </source>
</reference>
<protein>
    <recommendedName>
        <fullName evidence="1">AB hydrolase-1 domain-containing protein</fullName>
    </recommendedName>
</protein>
<evidence type="ECO:0000313" key="2">
    <source>
        <dbReference type="EMBL" id="KZS68251.1"/>
    </source>
</evidence>
<dbReference type="EMBL" id="LWCI01000002">
    <property type="protein sequence ID" value="KZS68251.1"/>
    <property type="molecule type" value="Genomic_DNA"/>
</dbReference>
<evidence type="ECO:0000259" key="1">
    <source>
        <dbReference type="Pfam" id="PF00561"/>
    </source>
</evidence>
<keyword evidence="3" id="KW-1185">Reference proteome</keyword>
<sequence length="281" mass="31360">MTSQRRPMSTRPSQEQDLETRFVDVAGRRVRVAVREGDGSRPPLLLCNGLGVSLEGLQPFVDALRPQTGVIRFDVPGIGESPTPVLPYRMWGIARLTSHLLDVLEVPQVDVLGVSWGGALAQQFSFQHRHRCRKQILVSTALGVLGGIPGRPRVIPEMLSRRRFDDPEHARRIAPNIYGGKARSEKQSIPIFTHMRNDRRGLFYQQLAALGWTSLPFAPLIRQPTLILTGDDDPVIPPVNGRMLRQALLNSELKIFHDGHLGLVTSADELAPIVEEFLDRQ</sequence>
<accession>A0A164F2K0</accession>
<dbReference type="SUPFAM" id="SSF53474">
    <property type="entry name" value="alpha/beta-Hydrolases"/>
    <property type="match status" value="1"/>
</dbReference>
<gene>
    <name evidence="2" type="ORF">A4G28_26825</name>
</gene>
<evidence type="ECO:0000313" key="3">
    <source>
        <dbReference type="Proteomes" id="UP000077342"/>
    </source>
</evidence>
<dbReference type="InterPro" id="IPR029058">
    <property type="entry name" value="AB_hydrolase_fold"/>
</dbReference>
<organism evidence="2 3">
    <name type="scientific">Mycobacterium ostraviense</name>
    <dbReference type="NCBI Taxonomy" id="2738409"/>
    <lineage>
        <taxon>Bacteria</taxon>
        <taxon>Bacillati</taxon>
        <taxon>Actinomycetota</taxon>
        <taxon>Actinomycetes</taxon>
        <taxon>Mycobacteriales</taxon>
        <taxon>Mycobacteriaceae</taxon>
        <taxon>Mycobacterium</taxon>
    </lineage>
</organism>
<dbReference type="Gene3D" id="3.40.50.1820">
    <property type="entry name" value="alpha/beta hydrolase"/>
    <property type="match status" value="1"/>
</dbReference>
<dbReference type="PANTHER" id="PTHR43433">
    <property type="entry name" value="HYDROLASE, ALPHA/BETA FOLD FAMILY PROTEIN"/>
    <property type="match status" value="1"/>
</dbReference>
<dbReference type="InterPro" id="IPR011942">
    <property type="entry name" value="PHA_depoly_arom"/>
</dbReference>
<dbReference type="AlphaFoldDB" id="A0A164F2K0"/>
<dbReference type="Proteomes" id="UP000077342">
    <property type="component" value="Unassembled WGS sequence"/>
</dbReference>
<dbReference type="InterPro" id="IPR000073">
    <property type="entry name" value="AB_hydrolase_1"/>
</dbReference>
<name>A0A164F2K0_9MYCO</name>
<dbReference type="GO" id="GO:0046503">
    <property type="term" value="P:glycerolipid catabolic process"/>
    <property type="evidence" value="ECO:0007669"/>
    <property type="project" value="TreeGrafter"/>
</dbReference>
<dbReference type="GO" id="GO:0004806">
    <property type="term" value="F:triacylglycerol lipase activity"/>
    <property type="evidence" value="ECO:0007669"/>
    <property type="project" value="TreeGrafter"/>
</dbReference>
<dbReference type="Pfam" id="PF00561">
    <property type="entry name" value="Abhydrolase_1"/>
    <property type="match status" value="1"/>
</dbReference>
<dbReference type="InterPro" id="IPR050471">
    <property type="entry name" value="AB_hydrolase"/>
</dbReference>
<dbReference type="NCBIfam" id="TIGR02240">
    <property type="entry name" value="PHA_depoly_arom"/>
    <property type="match status" value="1"/>
</dbReference>
<dbReference type="PRINTS" id="PR00111">
    <property type="entry name" value="ABHYDROLASE"/>
</dbReference>
<comment type="caution">
    <text evidence="2">The sequence shown here is derived from an EMBL/GenBank/DDBJ whole genome shotgun (WGS) entry which is preliminary data.</text>
</comment>
<proteinExistence type="predicted"/>
<dbReference type="PANTHER" id="PTHR43433:SF5">
    <property type="entry name" value="AB HYDROLASE-1 DOMAIN-CONTAINING PROTEIN"/>
    <property type="match status" value="1"/>
</dbReference>